<evidence type="ECO:0000313" key="1">
    <source>
        <dbReference type="EMBL" id="WFD45388.1"/>
    </source>
</evidence>
<gene>
    <name evidence="1" type="ORF">GLX27_000008</name>
</gene>
<evidence type="ECO:0000313" key="2">
    <source>
        <dbReference type="Proteomes" id="UP000818624"/>
    </source>
</evidence>
<reference evidence="1 2" key="1">
    <citation type="journal article" date="2020" name="Elife">
        <title>Loss of centromere function drives karyotype evolution in closely related Malassezia species.</title>
        <authorList>
            <person name="Sankaranarayanan S.R."/>
            <person name="Ianiri G."/>
            <person name="Coelho M.A."/>
            <person name="Reza M.H."/>
            <person name="Thimmappa B.C."/>
            <person name="Ganguly P."/>
            <person name="Vadnala R.N."/>
            <person name="Sun S."/>
            <person name="Siddharthan R."/>
            <person name="Tellgren-Roth C."/>
            <person name="Dawson T.L."/>
            <person name="Heitman J."/>
            <person name="Sanyal K."/>
        </authorList>
    </citation>
    <scope>NUCLEOTIDE SEQUENCE [LARGE SCALE GENOMIC DNA]</scope>
    <source>
        <strain evidence="1">CBS14141</strain>
    </source>
</reference>
<keyword evidence="2" id="KW-1185">Reference proteome</keyword>
<dbReference type="Proteomes" id="UP000818624">
    <property type="component" value="Chromosome 1"/>
</dbReference>
<sequence length="66" mass="7191">MSAGRAESAAARAADGALALRAREQVVQEQRACVFDVYVAATRTTRTMRGTCVLTNERVRGRFVAF</sequence>
<name>A0ABY8EHP6_MALFU</name>
<accession>A0ABY8EHP6</accession>
<protein>
    <submittedName>
        <fullName evidence="1">Uncharacterized protein</fullName>
    </submittedName>
</protein>
<organism evidence="1 2">
    <name type="scientific">Malassezia furfur</name>
    <name type="common">Pityriasis versicolor infection agent</name>
    <name type="synonym">Pityrosporum furfur</name>
    <dbReference type="NCBI Taxonomy" id="55194"/>
    <lineage>
        <taxon>Eukaryota</taxon>
        <taxon>Fungi</taxon>
        <taxon>Dikarya</taxon>
        <taxon>Basidiomycota</taxon>
        <taxon>Ustilaginomycotina</taxon>
        <taxon>Malasseziomycetes</taxon>
        <taxon>Malasseziales</taxon>
        <taxon>Malasseziaceae</taxon>
        <taxon>Malassezia</taxon>
    </lineage>
</organism>
<proteinExistence type="predicted"/>
<dbReference type="EMBL" id="CP046234">
    <property type="protein sequence ID" value="WFD45388.1"/>
    <property type="molecule type" value="Genomic_DNA"/>
</dbReference>